<keyword evidence="2" id="KW-1185">Reference proteome</keyword>
<name>A0ABY5VNB2_9ACTN</name>
<sequence>MAQGTDIVPVVGARTRERLTESLGAADLTLTADDLATIERAVPEGSAKGDRYPSAMMGTLGTR</sequence>
<gene>
    <name evidence="1" type="ORF">Dfulv_25625</name>
</gene>
<dbReference type="EMBL" id="CP073720">
    <property type="protein sequence ID" value="UWP78564.1"/>
    <property type="molecule type" value="Genomic_DNA"/>
</dbReference>
<reference evidence="1" key="2">
    <citation type="submission" date="2022-09" db="EMBL/GenBank/DDBJ databases">
        <title>Biosynthetic gene clusters of Dactylosporangioum fulvum.</title>
        <authorList>
            <person name="Caradec T."/>
        </authorList>
    </citation>
    <scope>NUCLEOTIDE SEQUENCE</scope>
    <source>
        <strain evidence="1">NRRL B-16292</strain>
    </source>
</reference>
<reference evidence="1" key="1">
    <citation type="submission" date="2021-04" db="EMBL/GenBank/DDBJ databases">
        <authorList>
            <person name="Hartkoorn R.C."/>
            <person name="Beaudoing E."/>
            <person name="Hot D."/>
        </authorList>
    </citation>
    <scope>NUCLEOTIDE SEQUENCE</scope>
    <source>
        <strain evidence="1">NRRL B-16292</strain>
    </source>
</reference>
<protein>
    <recommendedName>
        <fullName evidence="3">Aldo/keto reductase</fullName>
    </recommendedName>
</protein>
<dbReference type="RefSeq" id="WP_259855802.1">
    <property type="nucleotide sequence ID" value="NZ_CP073720.1"/>
</dbReference>
<organism evidence="1 2">
    <name type="scientific">Dactylosporangium fulvum</name>
    <dbReference type="NCBI Taxonomy" id="53359"/>
    <lineage>
        <taxon>Bacteria</taxon>
        <taxon>Bacillati</taxon>
        <taxon>Actinomycetota</taxon>
        <taxon>Actinomycetes</taxon>
        <taxon>Micromonosporales</taxon>
        <taxon>Micromonosporaceae</taxon>
        <taxon>Dactylosporangium</taxon>
    </lineage>
</organism>
<evidence type="ECO:0000313" key="2">
    <source>
        <dbReference type="Proteomes" id="UP001059617"/>
    </source>
</evidence>
<accession>A0ABY5VNB2</accession>
<dbReference type="Gene3D" id="3.20.20.100">
    <property type="entry name" value="NADP-dependent oxidoreductase domain"/>
    <property type="match status" value="1"/>
</dbReference>
<evidence type="ECO:0008006" key="3">
    <source>
        <dbReference type="Google" id="ProtNLM"/>
    </source>
</evidence>
<proteinExistence type="predicted"/>
<dbReference type="SUPFAM" id="SSF51430">
    <property type="entry name" value="NAD(P)-linked oxidoreductase"/>
    <property type="match status" value="1"/>
</dbReference>
<dbReference type="Proteomes" id="UP001059617">
    <property type="component" value="Chromosome"/>
</dbReference>
<dbReference type="InterPro" id="IPR036812">
    <property type="entry name" value="NAD(P)_OxRdtase_dom_sf"/>
</dbReference>
<evidence type="ECO:0000313" key="1">
    <source>
        <dbReference type="EMBL" id="UWP78564.1"/>
    </source>
</evidence>